<dbReference type="InterPro" id="IPR000182">
    <property type="entry name" value="GNAT_dom"/>
</dbReference>
<proteinExistence type="inferred from homology"/>
<dbReference type="InterPro" id="IPR050680">
    <property type="entry name" value="YpeA/RimI_acetyltransf"/>
</dbReference>
<accession>A0A2H9TCG4</accession>
<evidence type="ECO:0000313" key="6">
    <source>
        <dbReference type="EMBL" id="PJE80869.1"/>
    </source>
</evidence>
<dbReference type="Pfam" id="PF00583">
    <property type="entry name" value="Acetyltransf_1"/>
    <property type="match status" value="1"/>
</dbReference>
<keyword evidence="4 6" id="KW-0012">Acyltransferase</keyword>
<dbReference type="PROSITE" id="PS51186">
    <property type="entry name" value="GNAT"/>
    <property type="match status" value="1"/>
</dbReference>
<protein>
    <submittedName>
        <fullName evidence="6">Ribosomal-protein-alanine acetyltransferase</fullName>
        <ecNumber evidence="6">2.3.1.128</ecNumber>
    </submittedName>
</protein>
<comment type="similarity">
    <text evidence="1">Belongs to the acetyltransferase family. RimI subfamily.</text>
</comment>
<reference evidence="6" key="1">
    <citation type="journal article" date="2017" name="Appl. Environ. Microbiol.">
        <title>Molecular characterization of an Endozoicomonas-like organism causing infection in king scallop Pecten maximus L.</title>
        <authorList>
            <person name="Cano I."/>
            <person name="van Aerle R."/>
            <person name="Ross S."/>
            <person name="Verner-Jeffreys D.W."/>
            <person name="Paley R.K."/>
            <person name="Rimmer G."/>
            <person name="Ryder D."/>
            <person name="Hooper P."/>
            <person name="Stone D."/>
            <person name="Feist S.W."/>
        </authorList>
    </citation>
    <scope>NUCLEOTIDE SEQUENCE</scope>
</reference>
<dbReference type="PANTHER" id="PTHR43420">
    <property type="entry name" value="ACETYLTRANSFERASE"/>
    <property type="match status" value="1"/>
</dbReference>
<organism evidence="6">
    <name type="scientific">invertebrate metagenome</name>
    <dbReference type="NCBI Taxonomy" id="1711999"/>
    <lineage>
        <taxon>unclassified sequences</taxon>
        <taxon>metagenomes</taxon>
        <taxon>organismal metagenomes</taxon>
    </lineage>
</organism>
<evidence type="ECO:0000256" key="1">
    <source>
        <dbReference type="ARBA" id="ARBA00005395"/>
    </source>
</evidence>
<sequence length="162" mass="18361">MLNFRPMTENDLPVVCSIEQSAGHYPWHESHIQSSLSSGYTCIVALQNKLIIGYGILMYGVDEAELLILTVKKNEQKKGYGRQLLKYLMEQAAQEARRIFLEVRQSNRAALFLYRGIGFLPVGIRKNYYPDGDGREDAVVMMLECPSAMAMTDKSFPCSNKE</sequence>
<evidence type="ECO:0000256" key="4">
    <source>
        <dbReference type="ARBA" id="ARBA00023315"/>
    </source>
</evidence>
<dbReference type="InterPro" id="IPR006464">
    <property type="entry name" value="AcTrfase_RimI/Ard1"/>
</dbReference>
<evidence type="ECO:0000256" key="2">
    <source>
        <dbReference type="ARBA" id="ARBA00022490"/>
    </source>
</evidence>
<dbReference type="EC" id="2.3.1.128" evidence="6"/>
<dbReference type="CDD" id="cd04301">
    <property type="entry name" value="NAT_SF"/>
    <property type="match status" value="1"/>
</dbReference>
<dbReference type="InterPro" id="IPR043690">
    <property type="entry name" value="RimI"/>
</dbReference>
<dbReference type="Gene3D" id="3.40.630.30">
    <property type="match status" value="1"/>
</dbReference>
<evidence type="ECO:0000259" key="5">
    <source>
        <dbReference type="PROSITE" id="PS51186"/>
    </source>
</evidence>
<keyword evidence="3 6" id="KW-0808">Transferase</keyword>
<dbReference type="PANTHER" id="PTHR43420:SF44">
    <property type="entry name" value="ACETYLTRANSFERASE YPEA"/>
    <property type="match status" value="1"/>
</dbReference>
<comment type="caution">
    <text evidence="6">The sequence shown here is derived from an EMBL/GenBank/DDBJ whole genome shotgun (WGS) entry which is preliminary data.</text>
</comment>
<keyword evidence="2" id="KW-0963">Cytoplasm</keyword>
<evidence type="ECO:0000256" key="3">
    <source>
        <dbReference type="ARBA" id="ARBA00022679"/>
    </source>
</evidence>
<name>A0A2H9TCG4_9ZZZZ</name>
<gene>
    <name evidence="6" type="primary">rimI</name>
    <name evidence="6" type="ORF">CI610_00117</name>
</gene>
<dbReference type="GO" id="GO:0008080">
    <property type="term" value="F:N-acetyltransferase activity"/>
    <property type="evidence" value="ECO:0007669"/>
    <property type="project" value="InterPro"/>
</dbReference>
<dbReference type="AlphaFoldDB" id="A0A2H9TCG4"/>
<dbReference type="InterPro" id="IPR016181">
    <property type="entry name" value="Acyl_CoA_acyltransferase"/>
</dbReference>
<dbReference type="HAMAP" id="MF_02210">
    <property type="entry name" value="RimI"/>
    <property type="match status" value="1"/>
</dbReference>
<dbReference type="NCBIfam" id="TIGR01575">
    <property type="entry name" value="rimI"/>
    <property type="match status" value="1"/>
</dbReference>
<dbReference type="SUPFAM" id="SSF55729">
    <property type="entry name" value="Acyl-CoA N-acyltransferases (Nat)"/>
    <property type="match status" value="1"/>
</dbReference>
<feature type="domain" description="N-acetyltransferase" evidence="5">
    <location>
        <begin position="2"/>
        <end position="146"/>
    </location>
</feature>
<dbReference type="EMBL" id="NSIT01000003">
    <property type="protein sequence ID" value="PJE80869.1"/>
    <property type="molecule type" value="Genomic_DNA"/>
</dbReference>